<organism evidence="1 2">
    <name type="scientific">Actinidia rufa</name>
    <dbReference type="NCBI Taxonomy" id="165716"/>
    <lineage>
        <taxon>Eukaryota</taxon>
        <taxon>Viridiplantae</taxon>
        <taxon>Streptophyta</taxon>
        <taxon>Embryophyta</taxon>
        <taxon>Tracheophyta</taxon>
        <taxon>Spermatophyta</taxon>
        <taxon>Magnoliopsida</taxon>
        <taxon>eudicotyledons</taxon>
        <taxon>Gunneridae</taxon>
        <taxon>Pentapetalae</taxon>
        <taxon>asterids</taxon>
        <taxon>Ericales</taxon>
        <taxon>Actinidiaceae</taxon>
        <taxon>Actinidia</taxon>
    </lineage>
</organism>
<dbReference type="PANTHER" id="PTHR27006">
    <property type="entry name" value="PROMASTIGOTE SURFACE ANTIGEN PROTEIN PSA"/>
    <property type="match status" value="1"/>
</dbReference>
<keyword evidence="1" id="KW-0808">Transferase</keyword>
<proteinExistence type="predicted"/>
<dbReference type="InterPro" id="IPR011009">
    <property type="entry name" value="Kinase-like_dom_sf"/>
</dbReference>
<dbReference type="Proteomes" id="UP000585474">
    <property type="component" value="Unassembled WGS sequence"/>
</dbReference>
<dbReference type="Gene3D" id="1.10.510.10">
    <property type="entry name" value="Transferase(Phosphotransferase) domain 1"/>
    <property type="match status" value="1"/>
</dbReference>
<dbReference type="EMBL" id="BJWL01000442">
    <property type="protein sequence ID" value="GFS44753.1"/>
    <property type="molecule type" value="Genomic_DNA"/>
</dbReference>
<evidence type="ECO:0000313" key="1">
    <source>
        <dbReference type="EMBL" id="GFS44753.1"/>
    </source>
</evidence>
<gene>
    <name evidence="1" type="ORF">Acr_00g0091830</name>
</gene>
<keyword evidence="1" id="KW-0418">Kinase</keyword>
<keyword evidence="2" id="KW-1185">Reference proteome</keyword>
<evidence type="ECO:0000313" key="2">
    <source>
        <dbReference type="Proteomes" id="UP000585474"/>
    </source>
</evidence>
<dbReference type="AlphaFoldDB" id="A0A7J0DXI4"/>
<dbReference type="GO" id="GO:0016301">
    <property type="term" value="F:kinase activity"/>
    <property type="evidence" value="ECO:0007669"/>
    <property type="project" value="UniProtKB-KW"/>
</dbReference>
<dbReference type="PANTHER" id="PTHR27006:SF606">
    <property type="entry name" value="INTERLEUKIN-1 RECEPTOR-ASSOCIATED KINASE 4"/>
    <property type="match status" value="1"/>
</dbReference>
<keyword evidence="1" id="KW-0675">Receptor</keyword>
<name>A0A7J0DXI4_9ERIC</name>
<protein>
    <submittedName>
        <fullName evidence="1">Leucine-rich receptor-like protein kinase family protein</fullName>
    </submittedName>
</protein>
<comment type="caution">
    <text evidence="1">The sequence shown here is derived from an EMBL/GenBank/DDBJ whole genome shotgun (WGS) entry which is preliminary data.</text>
</comment>
<reference evidence="2" key="1">
    <citation type="submission" date="2019-07" db="EMBL/GenBank/DDBJ databases">
        <title>De Novo Assembly of kiwifruit Actinidia rufa.</title>
        <authorList>
            <person name="Sugita-Konishi S."/>
            <person name="Sato K."/>
            <person name="Mori E."/>
            <person name="Abe Y."/>
            <person name="Kisaki G."/>
            <person name="Hamano K."/>
            <person name="Suezawa K."/>
            <person name="Otani M."/>
            <person name="Fukuda T."/>
            <person name="Manabe T."/>
            <person name="Gomi K."/>
            <person name="Tabuchi M."/>
            <person name="Akimitsu K."/>
            <person name="Kataoka I."/>
        </authorList>
    </citation>
    <scope>NUCLEOTIDE SEQUENCE [LARGE SCALE GENOMIC DNA]</scope>
    <source>
        <strain evidence="2">cv. Fuchu</strain>
    </source>
</reference>
<dbReference type="SUPFAM" id="SSF56112">
    <property type="entry name" value="Protein kinase-like (PK-like)"/>
    <property type="match status" value="1"/>
</dbReference>
<dbReference type="Gene3D" id="3.30.200.20">
    <property type="entry name" value="Phosphorylase Kinase, domain 1"/>
    <property type="match status" value="1"/>
</dbReference>
<sequence>MAFQKLEFGSEHVLECLKENNIIGRGGAGIVYRGEMPNREHVAVKKLLGISKGSSHDNGLSAEIQTLDFGLAKFLHSTGTSECMSAIAGSYGYIAPVGDFGQEGMDIVQWAKIETNWRKEGVVKIIDDRLNKKVPLDEAMQVFFVAMLCVQEHGVERPTMREVVQMLAQAEQPNTFHLQ</sequence>
<accession>A0A7J0DXI4</accession>
<dbReference type="OrthoDB" id="1111620at2759"/>